<reference evidence="2 3" key="1">
    <citation type="submission" date="2016-11" db="EMBL/GenBank/DDBJ databases">
        <title>The macronuclear genome of Stentor coeruleus: a giant cell with tiny introns.</title>
        <authorList>
            <person name="Slabodnick M."/>
            <person name="Ruby J.G."/>
            <person name="Reiff S.B."/>
            <person name="Swart E.C."/>
            <person name="Gosai S."/>
            <person name="Prabakaran S."/>
            <person name="Witkowska E."/>
            <person name="Larue G.E."/>
            <person name="Fisher S."/>
            <person name="Freeman R.M."/>
            <person name="Gunawardena J."/>
            <person name="Chu W."/>
            <person name="Stover N.A."/>
            <person name="Gregory B.D."/>
            <person name="Nowacki M."/>
            <person name="Derisi J."/>
            <person name="Roy S.W."/>
            <person name="Marshall W.F."/>
            <person name="Sood P."/>
        </authorList>
    </citation>
    <scope>NUCLEOTIDE SEQUENCE [LARGE SCALE GENOMIC DNA]</scope>
    <source>
        <strain evidence="2">WM001</strain>
    </source>
</reference>
<comment type="caution">
    <text evidence="2">The sequence shown here is derived from an EMBL/GenBank/DDBJ whole genome shotgun (WGS) entry which is preliminary data.</text>
</comment>
<sequence>MDFAASLEKSRDSLNFSSDRETVDSAPYSPKNPFTKQTSILIPKCHMYMFTLPSDTCKESVQFLNKQLPRILEILEDAISLVNIRDEMSTQSKQVVLQLPFIRRTTKRLTL</sequence>
<dbReference type="AlphaFoldDB" id="A0A1R2AXP1"/>
<dbReference type="Proteomes" id="UP000187209">
    <property type="component" value="Unassembled WGS sequence"/>
</dbReference>
<feature type="region of interest" description="Disordered" evidence="1">
    <location>
        <begin position="1"/>
        <end position="30"/>
    </location>
</feature>
<evidence type="ECO:0000313" key="2">
    <source>
        <dbReference type="EMBL" id="OMJ69267.1"/>
    </source>
</evidence>
<name>A0A1R2AXP1_9CILI</name>
<evidence type="ECO:0000256" key="1">
    <source>
        <dbReference type="SAM" id="MobiDB-lite"/>
    </source>
</evidence>
<gene>
    <name evidence="2" type="ORF">SteCoe_33054</name>
</gene>
<proteinExistence type="predicted"/>
<evidence type="ECO:0000313" key="3">
    <source>
        <dbReference type="Proteomes" id="UP000187209"/>
    </source>
</evidence>
<accession>A0A1R2AXP1</accession>
<keyword evidence="3" id="KW-1185">Reference proteome</keyword>
<protein>
    <submittedName>
        <fullName evidence="2">Uncharacterized protein</fullName>
    </submittedName>
</protein>
<feature type="compositionally biased region" description="Basic and acidic residues" evidence="1">
    <location>
        <begin position="8"/>
        <end position="23"/>
    </location>
</feature>
<organism evidence="2 3">
    <name type="scientific">Stentor coeruleus</name>
    <dbReference type="NCBI Taxonomy" id="5963"/>
    <lineage>
        <taxon>Eukaryota</taxon>
        <taxon>Sar</taxon>
        <taxon>Alveolata</taxon>
        <taxon>Ciliophora</taxon>
        <taxon>Postciliodesmatophora</taxon>
        <taxon>Heterotrichea</taxon>
        <taxon>Heterotrichida</taxon>
        <taxon>Stentoridae</taxon>
        <taxon>Stentor</taxon>
    </lineage>
</organism>
<dbReference type="EMBL" id="MPUH01001219">
    <property type="protein sequence ID" value="OMJ69267.1"/>
    <property type="molecule type" value="Genomic_DNA"/>
</dbReference>